<reference evidence="6" key="1">
    <citation type="journal article" date="2019" name="Int. J. Syst. Evol. Microbiol.">
        <title>The Global Catalogue of Microorganisms (GCM) 10K type strain sequencing project: providing services to taxonomists for standard genome sequencing and annotation.</title>
        <authorList>
            <consortium name="The Broad Institute Genomics Platform"/>
            <consortium name="The Broad Institute Genome Sequencing Center for Infectious Disease"/>
            <person name="Wu L."/>
            <person name="Ma J."/>
        </authorList>
    </citation>
    <scope>NUCLEOTIDE SEQUENCE [LARGE SCALE GENOMIC DNA]</scope>
    <source>
        <strain evidence="6">KCTC 23984</strain>
    </source>
</reference>
<keyword evidence="6" id="KW-1185">Reference proteome</keyword>
<dbReference type="InterPro" id="IPR015797">
    <property type="entry name" value="NUDIX_hydrolase-like_dom_sf"/>
</dbReference>
<gene>
    <name evidence="5" type="ORF">ACFS7Z_11390</name>
</gene>
<evidence type="ECO:0000256" key="1">
    <source>
        <dbReference type="ARBA" id="ARBA00001946"/>
    </source>
</evidence>
<dbReference type="RefSeq" id="WP_377484577.1">
    <property type="nucleotide sequence ID" value="NZ_JBHUOX010000007.1"/>
</dbReference>
<dbReference type="PANTHER" id="PTHR43046">
    <property type="entry name" value="GDP-MANNOSE MANNOSYL HYDROLASE"/>
    <property type="match status" value="1"/>
</dbReference>
<comment type="similarity">
    <text evidence="3">Belongs to the Nudix hydrolase family.</text>
</comment>
<dbReference type="PROSITE" id="PS00893">
    <property type="entry name" value="NUDIX_BOX"/>
    <property type="match status" value="1"/>
</dbReference>
<protein>
    <submittedName>
        <fullName evidence="5">NUDIX domain-containing protein</fullName>
    </submittedName>
</protein>
<dbReference type="PANTHER" id="PTHR43046:SF14">
    <property type="entry name" value="MUTT_NUDIX FAMILY PROTEIN"/>
    <property type="match status" value="1"/>
</dbReference>
<comment type="caution">
    <text evidence="5">The sequence shown here is derived from an EMBL/GenBank/DDBJ whole genome shotgun (WGS) entry which is preliminary data.</text>
</comment>
<dbReference type="InterPro" id="IPR020476">
    <property type="entry name" value="Nudix_hydrolase"/>
</dbReference>
<evidence type="ECO:0000256" key="3">
    <source>
        <dbReference type="RuleBase" id="RU003476"/>
    </source>
</evidence>
<feature type="domain" description="Nudix hydrolase" evidence="4">
    <location>
        <begin position="15"/>
        <end position="147"/>
    </location>
</feature>
<evidence type="ECO:0000313" key="5">
    <source>
        <dbReference type="EMBL" id="MFD3000969.1"/>
    </source>
</evidence>
<proteinExistence type="inferred from homology"/>
<dbReference type="InterPro" id="IPR000086">
    <property type="entry name" value="NUDIX_hydrolase_dom"/>
</dbReference>
<evidence type="ECO:0000256" key="2">
    <source>
        <dbReference type="ARBA" id="ARBA00022801"/>
    </source>
</evidence>
<evidence type="ECO:0000313" key="6">
    <source>
        <dbReference type="Proteomes" id="UP001597641"/>
    </source>
</evidence>
<dbReference type="EMBL" id="JBHUOX010000007">
    <property type="protein sequence ID" value="MFD3000969.1"/>
    <property type="molecule type" value="Genomic_DNA"/>
</dbReference>
<dbReference type="CDD" id="cd18880">
    <property type="entry name" value="NUDIX_ADPRase"/>
    <property type="match status" value="1"/>
</dbReference>
<dbReference type="Gene3D" id="3.90.79.10">
    <property type="entry name" value="Nucleoside Triphosphate Pyrophosphohydrolase"/>
    <property type="match status" value="1"/>
</dbReference>
<dbReference type="InterPro" id="IPR020084">
    <property type="entry name" value="NUDIX_hydrolase_CS"/>
</dbReference>
<sequence>MPELNPKTAAYADKLRVRVCGICIKNDKLLLVRHGSTVGNTAFWAPPGGGLQYGETMQACLKREILEETGLEVKVERFLFVNEFLQPPLHAIEFFFEANVTGGALKTGADPEAAEGGQLIEHVQWLTIKELQAIPFPDKHRALQLLLCFDDLLGLKHHFIPT</sequence>
<dbReference type="Proteomes" id="UP001597641">
    <property type="component" value="Unassembled WGS sequence"/>
</dbReference>
<dbReference type="PRINTS" id="PR00502">
    <property type="entry name" value="NUDIXFAMILY"/>
</dbReference>
<dbReference type="PROSITE" id="PS51462">
    <property type="entry name" value="NUDIX"/>
    <property type="match status" value="1"/>
</dbReference>
<keyword evidence="2 3" id="KW-0378">Hydrolase</keyword>
<dbReference type="SUPFAM" id="SSF55811">
    <property type="entry name" value="Nudix"/>
    <property type="match status" value="1"/>
</dbReference>
<dbReference type="Pfam" id="PF00293">
    <property type="entry name" value="NUDIX"/>
    <property type="match status" value="1"/>
</dbReference>
<evidence type="ECO:0000259" key="4">
    <source>
        <dbReference type="PROSITE" id="PS51462"/>
    </source>
</evidence>
<organism evidence="5 6">
    <name type="scientific">Pontibacter toksunensis</name>
    <dbReference type="NCBI Taxonomy" id="1332631"/>
    <lineage>
        <taxon>Bacteria</taxon>
        <taxon>Pseudomonadati</taxon>
        <taxon>Bacteroidota</taxon>
        <taxon>Cytophagia</taxon>
        <taxon>Cytophagales</taxon>
        <taxon>Hymenobacteraceae</taxon>
        <taxon>Pontibacter</taxon>
    </lineage>
</organism>
<accession>A0ABW6BVR4</accession>
<name>A0ABW6BVR4_9BACT</name>
<comment type="cofactor">
    <cofactor evidence="1">
        <name>Mg(2+)</name>
        <dbReference type="ChEBI" id="CHEBI:18420"/>
    </cofactor>
</comment>